<name>A0ACC2SWL6_9FUNG</name>
<accession>A0ACC2SWL6</accession>
<keyword evidence="2" id="KW-1185">Reference proteome</keyword>
<dbReference type="EMBL" id="QTSX02004283">
    <property type="protein sequence ID" value="KAJ9066641.1"/>
    <property type="molecule type" value="Genomic_DNA"/>
</dbReference>
<comment type="caution">
    <text evidence="1">The sequence shown here is derived from an EMBL/GenBank/DDBJ whole genome shotgun (WGS) entry which is preliminary data.</text>
</comment>
<evidence type="ECO:0000313" key="1">
    <source>
        <dbReference type="EMBL" id="KAJ9066641.1"/>
    </source>
</evidence>
<dbReference type="Proteomes" id="UP001165960">
    <property type="component" value="Unassembled WGS sequence"/>
</dbReference>
<organism evidence="1 2">
    <name type="scientific">Entomophthora muscae</name>
    <dbReference type="NCBI Taxonomy" id="34485"/>
    <lineage>
        <taxon>Eukaryota</taxon>
        <taxon>Fungi</taxon>
        <taxon>Fungi incertae sedis</taxon>
        <taxon>Zoopagomycota</taxon>
        <taxon>Entomophthoromycotina</taxon>
        <taxon>Entomophthoromycetes</taxon>
        <taxon>Entomophthorales</taxon>
        <taxon>Entomophthoraceae</taxon>
        <taxon>Entomophthora</taxon>
    </lineage>
</organism>
<protein>
    <submittedName>
        <fullName evidence="1">Uncharacterized protein</fullName>
    </submittedName>
</protein>
<proteinExistence type="predicted"/>
<reference evidence="1" key="1">
    <citation type="submission" date="2022-04" db="EMBL/GenBank/DDBJ databases">
        <title>Genome of the entomopathogenic fungus Entomophthora muscae.</title>
        <authorList>
            <person name="Elya C."/>
            <person name="Lovett B.R."/>
            <person name="Lee E."/>
            <person name="Macias A.M."/>
            <person name="Hajek A.E."/>
            <person name="De Bivort B.L."/>
            <person name="Kasson M.T."/>
            <person name="De Fine Licht H.H."/>
            <person name="Stajich J.E."/>
        </authorList>
    </citation>
    <scope>NUCLEOTIDE SEQUENCE</scope>
    <source>
        <strain evidence="1">Berkeley</strain>
    </source>
</reference>
<gene>
    <name evidence="1" type="ORF">DSO57_1007714</name>
</gene>
<evidence type="ECO:0000313" key="2">
    <source>
        <dbReference type="Proteomes" id="UP001165960"/>
    </source>
</evidence>
<sequence>MLYRQLLMGARKSYSLAYELAIFSSFVKVFLQEGVRSFSLFGAGFLTLLGFSSCSQLEVIWVRY</sequence>